<name>A0A078K0E7_BRANA</name>
<dbReference type="AlphaFoldDB" id="A0A078K0E7"/>
<dbReference type="Gramene" id="CDY72409">
    <property type="protein sequence ID" value="CDY72409"/>
    <property type="gene ID" value="GSBRNA2T00028458001"/>
</dbReference>
<dbReference type="PaxDb" id="3708-A0A078K0E7"/>
<reference evidence="1" key="2">
    <citation type="submission" date="2014-06" db="EMBL/GenBank/DDBJ databases">
        <authorList>
            <person name="Genoscope - CEA"/>
        </authorList>
    </citation>
    <scope>NUCLEOTIDE SEQUENCE</scope>
</reference>
<dbReference type="EMBL" id="LK050823">
    <property type="protein sequence ID" value="CDY72409.1"/>
    <property type="molecule type" value="Genomic_DNA"/>
</dbReference>
<gene>
    <name evidence="1" type="primary">BnaAnng41040D</name>
    <name evidence="1" type="ORF">GSBRNA2T00028458001</name>
</gene>
<reference evidence="1" key="1">
    <citation type="journal article" date="2014" name="Science">
        <title>Plant genetics. Early allopolyploid evolution in the post-Neolithic Brassica napus oilseed genome.</title>
        <authorList>
            <person name="Chalhoub B."/>
            <person name="Denoeud F."/>
            <person name="Liu S."/>
            <person name="Parkin I.A."/>
            <person name="Tang H."/>
            <person name="Wang X."/>
            <person name="Chiquet J."/>
            <person name="Belcram H."/>
            <person name="Tong C."/>
            <person name="Samans B."/>
            <person name="Correa M."/>
            <person name="Da Silva C."/>
            <person name="Just J."/>
            <person name="Falentin C."/>
            <person name="Koh C.S."/>
            <person name="Le Clainche I."/>
            <person name="Bernard M."/>
            <person name="Bento P."/>
            <person name="Noel B."/>
            <person name="Labadie K."/>
            <person name="Alberti A."/>
            <person name="Charles M."/>
            <person name="Arnaud D."/>
            <person name="Guo H."/>
            <person name="Daviaud C."/>
            <person name="Alamery S."/>
            <person name="Jabbari K."/>
            <person name="Zhao M."/>
            <person name="Edger P.P."/>
            <person name="Chelaifa H."/>
            <person name="Tack D."/>
            <person name="Lassalle G."/>
            <person name="Mestiri I."/>
            <person name="Schnel N."/>
            <person name="Le Paslier M.C."/>
            <person name="Fan G."/>
            <person name="Renault V."/>
            <person name="Bayer P.E."/>
            <person name="Golicz A.A."/>
            <person name="Manoli S."/>
            <person name="Lee T.H."/>
            <person name="Thi V.H."/>
            <person name="Chalabi S."/>
            <person name="Hu Q."/>
            <person name="Fan C."/>
            <person name="Tollenaere R."/>
            <person name="Lu Y."/>
            <person name="Battail C."/>
            <person name="Shen J."/>
            <person name="Sidebottom C.H."/>
            <person name="Wang X."/>
            <person name="Canaguier A."/>
            <person name="Chauveau A."/>
            <person name="Berard A."/>
            <person name="Deniot G."/>
            <person name="Guan M."/>
            <person name="Liu Z."/>
            <person name="Sun F."/>
            <person name="Lim Y.P."/>
            <person name="Lyons E."/>
            <person name="Town C.D."/>
            <person name="Bancroft I."/>
            <person name="Wang X."/>
            <person name="Meng J."/>
            <person name="Ma J."/>
            <person name="Pires J.C."/>
            <person name="King G.J."/>
            <person name="Brunel D."/>
            <person name="Delourme R."/>
            <person name="Renard M."/>
            <person name="Aury J.M."/>
            <person name="Adams K.L."/>
            <person name="Batley J."/>
            <person name="Snowdon R.J."/>
            <person name="Tost J."/>
            <person name="Edwards D."/>
            <person name="Zhou Y."/>
            <person name="Hua W."/>
            <person name="Sharpe A.G."/>
            <person name="Paterson A.H."/>
            <person name="Guan C."/>
            <person name="Wincker P."/>
        </authorList>
    </citation>
    <scope>NUCLEOTIDE SEQUENCE [LARGE SCALE GENOMIC DNA]</scope>
</reference>
<sequence>MQRKLWNLSMENHMDRRSCFNQRNKAARDIWKLWEDSLSKSDA</sequence>
<organism evidence="1">
    <name type="scientific">Brassica napus</name>
    <name type="common">Rape</name>
    <dbReference type="NCBI Taxonomy" id="3708"/>
    <lineage>
        <taxon>Eukaryota</taxon>
        <taxon>Viridiplantae</taxon>
        <taxon>Streptophyta</taxon>
        <taxon>Embryophyta</taxon>
        <taxon>Tracheophyta</taxon>
        <taxon>Spermatophyta</taxon>
        <taxon>Magnoliopsida</taxon>
        <taxon>eudicotyledons</taxon>
        <taxon>Gunneridae</taxon>
        <taxon>Pentapetalae</taxon>
        <taxon>rosids</taxon>
        <taxon>malvids</taxon>
        <taxon>Brassicales</taxon>
        <taxon>Brassicaceae</taxon>
        <taxon>Brassiceae</taxon>
        <taxon>Brassica</taxon>
    </lineage>
</organism>
<proteinExistence type="predicted"/>
<accession>A0A078K0E7</accession>
<evidence type="ECO:0000313" key="1">
    <source>
        <dbReference type="EMBL" id="CDY72409.1"/>
    </source>
</evidence>
<protein>
    <submittedName>
        <fullName evidence="1">BnaAnng41040D protein</fullName>
    </submittedName>
</protein>